<sequence length="46" mass="5390">MCTIPCLTAVWTWCRRTHRRARRRAACRRWSTRRTSALTPTPSTAS</sequence>
<reference evidence="1" key="2">
    <citation type="journal article" date="2015" name="Data Brief">
        <title>Shoot transcriptome of the giant reed, Arundo donax.</title>
        <authorList>
            <person name="Barrero R.A."/>
            <person name="Guerrero F.D."/>
            <person name="Moolhuijzen P."/>
            <person name="Goolsby J.A."/>
            <person name="Tidwell J."/>
            <person name="Bellgard S.E."/>
            <person name="Bellgard M.I."/>
        </authorList>
    </citation>
    <scope>NUCLEOTIDE SEQUENCE</scope>
    <source>
        <tissue evidence="1">Shoot tissue taken approximately 20 cm above the soil surface</tissue>
    </source>
</reference>
<accession>A0A0A9GQI1</accession>
<reference evidence="1" key="1">
    <citation type="submission" date="2014-09" db="EMBL/GenBank/DDBJ databases">
        <authorList>
            <person name="Magalhaes I.L.F."/>
            <person name="Oliveira U."/>
            <person name="Santos F.R."/>
            <person name="Vidigal T.H.D.A."/>
            <person name="Brescovit A.D."/>
            <person name="Santos A.J."/>
        </authorList>
    </citation>
    <scope>NUCLEOTIDE SEQUENCE</scope>
    <source>
        <tissue evidence="1">Shoot tissue taken approximately 20 cm above the soil surface</tissue>
    </source>
</reference>
<dbReference type="EMBL" id="GBRH01171194">
    <property type="protein sequence ID" value="JAE26702.1"/>
    <property type="molecule type" value="Transcribed_RNA"/>
</dbReference>
<dbReference type="AlphaFoldDB" id="A0A0A9GQI1"/>
<proteinExistence type="predicted"/>
<organism evidence="1">
    <name type="scientific">Arundo donax</name>
    <name type="common">Giant reed</name>
    <name type="synonym">Donax arundinaceus</name>
    <dbReference type="NCBI Taxonomy" id="35708"/>
    <lineage>
        <taxon>Eukaryota</taxon>
        <taxon>Viridiplantae</taxon>
        <taxon>Streptophyta</taxon>
        <taxon>Embryophyta</taxon>
        <taxon>Tracheophyta</taxon>
        <taxon>Spermatophyta</taxon>
        <taxon>Magnoliopsida</taxon>
        <taxon>Liliopsida</taxon>
        <taxon>Poales</taxon>
        <taxon>Poaceae</taxon>
        <taxon>PACMAD clade</taxon>
        <taxon>Arundinoideae</taxon>
        <taxon>Arundineae</taxon>
        <taxon>Arundo</taxon>
    </lineage>
</organism>
<evidence type="ECO:0000313" key="1">
    <source>
        <dbReference type="EMBL" id="JAE26702.1"/>
    </source>
</evidence>
<name>A0A0A9GQI1_ARUDO</name>
<protein>
    <submittedName>
        <fullName evidence="1">Uncharacterized protein</fullName>
    </submittedName>
</protein>